<evidence type="ECO:0000313" key="3">
    <source>
        <dbReference type="Proteomes" id="UP000821853"/>
    </source>
</evidence>
<sequence length="186" mass="20458">MITIQPVGKSSSPSQATHPPCATPEHVDIWSHGLTIRPKQRFDVKTLSTQLMYKSMAAFCENLDLHKHLTIKVSEQANAVIVHTCDSAQEGKLLRLEALPTPGRALPLPVTVNQARGHGISRGVMHGASIMTALTTEIVKILAARPMGKCSSALITFESYRPPRIIKYWGTLRKVTPFKVTSFVCF</sequence>
<comment type="caution">
    <text evidence="2">The sequence shown here is derived from an EMBL/GenBank/DDBJ whole genome shotgun (WGS) entry which is preliminary data.</text>
</comment>
<dbReference type="Proteomes" id="UP000821853">
    <property type="component" value="Chromosome 8"/>
</dbReference>
<reference evidence="2 3" key="1">
    <citation type="journal article" date="2020" name="Cell">
        <title>Large-Scale Comparative Analyses of Tick Genomes Elucidate Their Genetic Diversity and Vector Capacities.</title>
        <authorList>
            <consortium name="Tick Genome and Microbiome Consortium (TIGMIC)"/>
            <person name="Jia N."/>
            <person name="Wang J."/>
            <person name="Shi W."/>
            <person name="Du L."/>
            <person name="Sun Y."/>
            <person name="Zhan W."/>
            <person name="Jiang J.F."/>
            <person name="Wang Q."/>
            <person name="Zhang B."/>
            <person name="Ji P."/>
            <person name="Bell-Sakyi L."/>
            <person name="Cui X.M."/>
            <person name="Yuan T.T."/>
            <person name="Jiang B.G."/>
            <person name="Yang W.F."/>
            <person name="Lam T.T."/>
            <person name="Chang Q.C."/>
            <person name="Ding S.J."/>
            <person name="Wang X.J."/>
            <person name="Zhu J.G."/>
            <person name="Ruan X.D."/>
            <person name="Zhao L."/>
            <person name="Wei J.T."/>
            <person name="Ye R.Z."/>
            <person name="Que T.C."/>
            <person name="Du C.H."/>
            <person name="Zhou Y.H."/>
            <person name="Cheng J.X."/>
            <person name="Dai P.F."/>
            <person name="Guo W.B."/>
            <person name="Han X.H."/>
            <person name="Huang E.J."/>
            <person name="Li L.F."/>
            <person name="Wei W."/>
            <person name="Gao Y.C."/>
            <person name="Liu J.Z."/>
            <person name="Shao H.Z."/>
            <person name="Wang X."/>
            <person name="Wang C.C."/>
            <person name="Yang T.C."/>
            <person name="Huo Q.B."/>
            <person name="Li W."/>
            <person name="Chen H.Y."/>
            <person name="Chen S.E."/>
            <person name="Zhou L.G."/>
            <person name="Ni X.B."/>
            <person name="Tian J.H."/>
            <person name="Sheng Y."/>
            <person name="Liu T."/>
            <person name="Pan Y.S."/>
            <person name="Xia L.Y."/>
            <person name="Li J."/>
            <person name="Zhao F."/>
            <person name="Cao W.C."/>
        </authorList>
    </citation>
    <scope>NUCLEOTIDE SEQUENCE [LARGE SCALE GENOMIC DNA]</scope>
    <source>
        <strain evidence="2">HaeL-2018</strain>
    </source>
</reference>
<evidence type="ECO:0000313" key="2">
    <source>
        <dbReference type="EMBL" id="KAH9379630.1"/>
    </source>
</evidence>
<name>A0A9J6GME5_HAELO</name>
<keyword evidence="3" id="KW-1185">Reference proteome</keyword>
<evidence type="ECO:0000256" key="1">
    <source>
        <dbReference type="SAM" id="MobiDB-lite"/>
    </source>
</evidence>
<dbReference type="VEuPathDB" id="VectorBase:HLOH_064000"/>
<accession>A0A9J6GME5</accession>
<proteinExistence type="predicted"/>
<dbReference type="EMBL" id="JABSTR010000010">
    <property type="protein sequence ID" value="KAH9379630.1"/>
    <property type="molecule type" value="Genomic_DNA"/>
</dbReference>
<protein>
    <submittedName>
        <fullName evidence="2">Uncharacterized protein</fullName>
    </submittedName>
</protein>
<feature type="compositionally biased region" description="Polar residues" evidence="1">
    <location>
        <begin position="8"/>
        <end position="17"/>
    </location>
</feature>
<dbReference type="AlphaFoldDB" id="A0A9J6GME5"/>
<organism evidence="2 3">
    <name type="scientific">Haemaphysalis longicornis</name>
    <name type="common">Bush tick</name>
    <dbReference type="NCBI Taxonomy" id="44386"/>
    <lineage>
        <taxon>Eukaryota</taxon>
        <taxon>Metazoa</taxon>
        <taxon>Ecdysozoa</taxon>
        <taxon>Arthropoda</taxon>
        <taxon>Chelicerata</taxon>
        <taxon>Arachnida</taxon>
        <taxon>Acari</taxon>
        <taxon>Parasitiformes</taxon>
        <taxon>Ixodida</taxon>
        <taxon>Ixodoidea</taxon>
        <taxon>Ixodidae</taxon>
        <taxon>Haemaphysalinae</taxon>
        <taxon>Haemaphysalis</taxon>
    </lineage>
</organism>
<gene>
    <name evidence="2" type="ORF">HPB48_020045</name>
</gene>
<feature type="region of interest" description="Disordered" evidence="1">
    <location>
        <begin position="1"/>
        <end position="21"/>
    </location>
</feature>